<organism evidence="2 3">
    <name type="scientific">Pythium insidiosum</name>
    <name type="common">Pythiosis disease agent</name>
    <dbReference type="NCBI Taxonomy" id="114742"/>
    <lineage>
        <taxon>Eukaryota</taxon>
        <taxon>Sar</taxon>
        <taxon>Stramenopiles</taxon>
        <taxon>Oomycota</taxon>
        <taxon>Peronosporomycetes</taxon>
        <taxon>Pythiales</taxon>
        <taxon>Pythiaceae</taxon>
        <taxon>Pythium</taxon>
    </lineage>
</organism>
<feature type="region of interest" description="Disordered" evidence="1">
    <location>
        <begin position="332"/>
        <end position="361"/>
    </location>
</feature>
<feature type="region of interest" description="Disordered" evidence="1">
    <location>
        <begin position="373"/>
        <end position="403"/>
    </location>
</feature>
<feature type="compositionally biased region" description="Low complexity" evidence="1">
    <location>
        <begin position="337"/>
        <end position="354"/>
    </location>
</feature>
<feature type="region of interest" description="Disordered" evidence="1">
    <location>
        <begin position="1"/>
        <end position="38"/>
    </location>
</feature>
<protein>
    <submittedName>
        <fullName evidence="2">Uncharacterized protein</fullName>
    </submittedName>
</protein>
<evidence type="ECO:0000313" key="3">
    <source>
        <dbReference type="Proteomes" id="UP001209570"/>
    </source>
</evidence>
<dbReference type="EMBL" id="JAKCXM010000018">
    <property type="protein sequence ID" value="KAJ0407727.1"/>
    <property type="molecule type" value="Genomic_DNA"/>
</dbReference>
<comment type="caution">
    <text evidence="2">The sequence shown here is derived from an EMBL/GenBank/DDBJ whole genome shotgun (WGS) entry which is preliminary data.</text>
</comment>
<keyword evidence="3" id="KW-1185">Reference proteome</keyword>
<feature type="compositionally biased region" description="Polar residues" evidence="1">
    <location>
        <begin position="390"/>
        <end position="403"/>
    </location>
</feature>
<proteinExistence type="predicted"/>
<evidence type="ECO:0000313" key="2">
    <source>
        <dbReference type="EMBL" id="KAJ0407727.1"/>
    </source>
</evidence>
<dbReference type="AlphaFoldDB" id="A0AAD5MH91"/>
<sequence length="403" mass="39800">MNDPFAMLDPIGKPKAPSVPAYTAAPPAPTMPTMQHMGSAGGGLGMGMGMGMPNNGMSMGGMGMPGAMGGAPPMGLGGMGAQGMGGMGGMGAPPMGMGAPGMGMNMGMGMPGMGMGMGMGQPPQAAQAPVLYDNIKNLLQQKPKPPVVDDSSLNFLDSMGTAKANSISLSSPTSAATPAMDPFGGPVASTPSPVAAPTVSIGDFTFPGETPAAGSTGVSPVVSPSGGGARSSALADRLANNRRKTQEAQREQLGFNAGAFSQSTSAPRISLKEMVGQKSPSSARDSRAPSLEDFASGKTTLPSADSDFFGGGAAVVAPIAVKQASFGATAPKQASFGSTTTRSNGGSRTNSNSTFPSGDAVLADSDADFDKKLNGASSSTGSFGSLGVNGRTSSSSSAQNTFW</sequence>
<feature type="region of interest" description="Disordered" evidence="1">
    <location>
        <begin position="206"/>
        <end position="297"/>
    </location>
</feature>
<dbReference type="Proteomes" id="UP001209570">
    <property type="component" value="Unassembled WGS sequence"/>
</dbReference>
<feature type="compositionally biased region" description="Low complexity" evidence="1">
    <location>
        <begin position="16"/>
        <end position="25"/>
    </location>
</feature>
<evidence type="ECO:0000256" key="1">
    <source>
        <dbReference type="SAM" id="MobiDB-lite"/>
    </source>
</evidence>
<feature type="compositionally biased region" description="Low complexity" evidence="1">
    <location>
        <begin position="212"/>
        <end position="235"/>
    </location>
</feature>
<gene>
    <name evidence="2" type="ORF">P43SY_009064</name>
</gene>
<accession>A0AAD5MH91</accession>
<reference evidence="2" key="1">
    <citation type="submission" date="2021-12" db="EMBL/GenBank/DDBJ databases">
        <title>Prjna785345.</title>
        <authorList>
            <person name="Rujirawat T."/>
            <person name="Krajaejun T."/>
        </authorList>
    </citation>
    <scope>NUCLEOTIDE SEQUENCE</scope>
    <source>
        <strain evidence="2">Pi057C3</strain>
    </source>
</reference>
<name>A0AAD5MH91_PYTIN</name>